<gene>
    <name evidence="2" type="primary">TTPAL_4</name>
    <name evidence="2" type="ORF">CDAR_233761</name>
</gene>
<keyword evidence="3" id="KW-1185">Reference proteome</keyword>
<organism evidence="2 3">
    <name type="scientific">Caerostris darwini</name>
    <dbReference type="NCBI Taxonomy" id="1538125"/>
    <lineage>
        <taxon>Eukaryota</taxon>
        <taxon>Metazoa</taxon>
        <taxon>Ecdysozoa</taxon>
        <taxon>Arthropoda</taxon>
        <taxon>Chelicerata</taxon>
        <taxon>Arachnida</taxon>
        <taxon>Araneae</taxon>
        <taxon>Araneomorphae</taxon>
        <taxon>Entelegynae</taxon>
        <taxon>Araneoidea</taxon>
        <taxon>Araneidae</taxon>
        <taxon>Caerostris</taxon>
    </lineage>
</organism>
<reference evidence="2 3" key="1">
    <citation type="submission" date="2021-06" db="EMBL/GenBank/DDBJ databases">
        <title>Caerostris darwini draft genome.</title>
        <authorList>
            <person name="Kono N."/>
            <person name="Arakawa K."/>
        </authorList>
    </citation>
    <scope>NUCLEOTIDE SEQUENCE [LARGE SCALE GENOMIC DNA]</scope>
</reference>
<dbReference type="Gene3D" id="3.40.525.10">
    <property type="entry name" value="CRAL-TRIO lipid binding domain"/>
    <property type="match status" value="1"/>
</dbReference>
<accession>A0AAV4PTF0</accession>
<dbReference type="InterPro" id="IPR036865">
    <property type="entry name" value="CRAL-TRIO_dom_sf"/>
</dbReference>
<dbReference type="CDD" id="cd00170">
    <property type="entry name" value="SEC14"/>
    <property type="match status" value="1"/>
</dbReference>
<evidence type="ECO:0000313" key="3">
    <source>
        <dbReference type="Proteomes" id="UP001054837"/>
    </source>
</evidence>
<dbReference type="Gene3D" id="1.20.5.1200">
    <property type="entry name" value="Alpha-tocopherol transfer"/>
    <property type="match status" value="1"/>
</dbReference>
<dbReference type="InterPro" id="IPR036273">
    <property type="entry name" value="CRAL/TRIO_N_dom_sf"/>
</dbReference>
<dbReference type="SMART" id="SM00516">
    <property type="entry name" value="SEC14"/>
    <property type="match status" value="1"/>
</dbReference>
<dbReference type="InterPro" id="IPR011074">
    <property type="entry name" value="CRAL/TRIO_N_dom"/>
</dbReference>
<feature type="domain" description="CRAL-TRIO" evidence="1">
    <location>
        <begin position="135"/>
        <end position="263"/>
    </location>
</feature>
<sequence length="305" mass="35737">MEDLRTKFVRYESSEIEESDLLAAKKEIGESDEIRTECLQQLRKELQNLKDIDPCLEEAFLLRFLRVSKFSVPKALQRIQKGYNQQEKILNAFKKCTLTLRKAKKLNHLLVSPYRMKNNSFLFIGLAGIVDHSKYSYMERFYSELLAMNKLVDNPINQIYGATLLIDYTGFNIHSILATTPGNALLFVETLLNMFPIRNKECHIVNAPSIFTSFFKIFYPLLPKKIQNRIFVHPNNDNWKSLHAHIPAEILPEEYGGELRHESLLRALENFEELDEQFLEKFAYGHKNTQHRRKNLRVITVEDKK</sequence>
<dbReference type="PANTHER" id="PTHR10174">
    <property type="entry name" value="ALPHA-TOCOPHEROL TRANSFER PROTEIN-RELATED"/>
    <property type="match status" value="1"/>
</dbReference>
<dbReference type="AlphaFoldDB" id="A0AAV4PTF0"/>
<dbReference type="EMBL" id="BPLQ01003398">
    <property type="protein sequence ID" value="GIY00211.1"/>
    <property type="molecule type" value="Genomic_DNA"/>
</dbReference>
<dbReference type="Pfam" id="PF00650">
    <property type="entry name" value="CRAL_TRIO"/>
    <property type="match status" value="1"/>
</dbReference>
<comment type="caution">
    <text evidence="2">The sequence shown here is derived from an EMBL/GenBank/DDBJ whole genome shotgun (WGS) entry which is preliminary data.</text>
</comment>
<dbReference type="Proteomes" id="UP001054837">
    <property type="component" value="Unassembled WGS sequence"/>
</dbReference>
<dbReference type="GO" id="GO:1902936">
    <property type="term" value="F:phosphatidylinositol bisphosphate binding"/>
    <property type="evidence" value="ECO:0007669"/>
    <property type="project" value="TreeGrafter"/>
</dbReference>
<protein>
    <submittedName>
        <fullName evidence="2">Alpha-tocopherol transfer protein-like</fullName>
    </submittedName>
</protein>
<evidence type="ECO:0000259" key="1">
    <source>
        <dbReference type="PROSITE" id="PS50191"/>
    </source>
</evidence>
<dbReference type="PANTHER" id="PTHR10174:SF130">
    <property type="entry name" value="ALPHA-TOCOPHEROL TRANSFER PROTEIN-LIKE"/>
    <property type="match status" value="1"/>
</dbReference>
<dbReference type="PROSITE" id="PS50191">
    <property type="entry name" value="CRAL_TRIO"/>
    <property type="match status" value="1"/>
</dbReference>
<dbReference type="Pfam" id="PF03765">
    <property type="entry name" value="CRAL_TRIO_N"/>
    <property type="match status" value="1"/>
</dbReference>
<name>A0AAV4PTF0_9ARAC</name>
<dbReference type="SMART" id="SM01100">
    <property type="entry name" value="CRAL_TRIO_N"/>
    <property type="match status" value="1"/>
</dbReference>
<dbReference type="GO" id="GO:0016020">
    <property type="term" value="C:membrane"/>
    <property type="evidence" value="ECO:0007669"/>
    <property type="project" value="TreeGrafter"/>
</dbReference>
<dbReference type="SUPFAM" id="SSF46938">
    <property type="entry name" value="CRAL/TRIO N-terminal domain"/>
    <property type="match status" value="1"/>
</dbReference>
<proteinExistence type="predicted"/>
<dbReference type="Gene3D" id="1.10.8.20">
    <property type="entry name" value="N-terminal domain of phosphatidylinositol transfer protein sec14p"/>
    <property type="match status" value="1"/>
</dbReference>
<dbReference type="InterPro" id="IPR001251">
    <property type="entry name" value="CRAL-TRIO_dom"/>
</dbReference>
<evidence type="ECO:0000313" key="2">
    <source>
        <dbReference type="EMBL" id="GIY00211.1"/>
    </source>
</evidence>
<dbReference type="SUPFAM" id="SSF52087">
    <property type="entry name" value="CRAL/TRIO domain"/>
    <property type="match status" value="1"/>
</dbReference>